<keyword evidence="8" id="KW-1185">Reference proteome</keyword>
<proteinExistence type="predicted"/>
<evidence type="ECO:0000259" key="6">
    <source>
        <dbReference type="PROSITE" id="PS50835"/>
    </source>
</evidence>
<keyword evidence="2" id="KW-0812">Transmembrane</keyword>
<feature type="domain" description="Ig-like" evidence="6">
    <location>
        <begin position="1"/>
        <end position="97"/>
    </location>
</feature>
<evidence type="ECO:0000313" key="8">
    <source>
        <dbReference type="Proteomes" id="UP001345963"/>
    </source>
</evidence>
<dbReference type="InterPro" id="IPR036179">
    <property type="entry name" value="Ig-like_dom_sf"/>
</dbReference>
<dbReference type="PANTHER" id="PTHR12035">
    <property type="entry name" value="SIALIC ACID BINDING IMMUNOGLOBULIN-LIKE LECTIN"/>
    <property type="match status" value="1"/>
</dbReference>
<keyword evidence="5" id="KW-1015">Disulfide bond</keyword>
<accession>A0ABU7CK26</accession>
<evidence type="ECO:0000256" key="1">
    <source>
        <dbReference type="ARBA" id="ARBA00004167"/>
    </source>
</evidence>
<sequence length="107" mass="11724">MIPPLTEGQQATLTCTAPGFCSGSPPKITWMWERKDEIDEINIPGSITASLKTENLSAVTQRHSSTLTFNPSAKHHKMNLTCLVSVSDNITTEETVTLNVTCEYITV</sequence>
<organism evidence="7 8">
    <name type="scientific">Ataeniobius toweri</name>
    <dbReference type="NCBI Taxonomy" id="208326"/>
    <lineage>
        <taxon>Eukaryota</taxon>
        <taxon>Metazoa</taxon>
        <taxon>Chordata</taxon>
        <taxon>Craniata</taxon>
        <taxon>Vertebrata</taxon>
        <taxon>Euteleostomi</taxon>
        <taxon>Actinopterygii</taxon>
        <taxon>Neopterygii</taxon>
        <taxon>Teleostei</taxon>
        <taxon>Neoteleostei</taxon>
        <taxon>Acanthomorphata</taxon>
        <taxon>Ovalentaria</taxon>
        <taxon>Atherinomorphae</taxon>
        <taxon>Cyprinodontiformes</taxon>
        <taxon>Goodeidae</taxon>
        <taxon>Ataeniobius</taxon>
    </lineage>
</organism>
<dbReference type="InterPro" id="IPR051036">
    <property type="entry name" value="SIGLEC"/>
</dbReference>
<comment type="subcellular location">
    <subcellularLocation>
        <location evidence="1">Membrane</location>
        <topology evidence="1">Single-pass membrane protein</topology>
    </subcellularLocation>
</comment>
<gene>
    <name evidence="7" type="ORF">ATANTOWER_013028</name>
</gene>
<evidence type="ECO:0000313" key="7">
    <source>
        <dbReference type="EMBL" id="MED6261988.1"/>
    </source>
</evidence>
<dbReference type="InterPro" id="IPR007110">
    <property type="entry name" value="Ig-like_dom"/>
</dbReference>
<keyword evidence="4" id="KW-0472">Membrane</keyword>
<dbReference type="Pfam" id="PF08205">
    <property type="entry name" value="C2-set_2"/>
    <property type="match status" value="1"/>
</dbReference>
<dbReference type="Proteomes" id="UP001345963">
    <property type="component" value="Unassembled WGS sequence"/>
</dbReference>
<comment type="caution">
    <text evidence="7">The sequence shown here is derived from an EMBL/GenBank/DDBJ whole genome shotgun (WGS) entry which is preliminary data.</text>
</comment>
<dbReference type="EMBL" id="JAHUTI010091260">
    <property type="protein sequence ID" value="MED6261988.1"/>
    <property type="molecule type" value="Genomic_DNA"/>
</dbReference>
<dbReference type="Gene3D" id="2.60.40.10">
    <property type="entry name" value="Immunoglobulins"/>
    <property type="match status" value="1"/>
</dbReference>
<evidence type="ECO:0000256" key="5">
    <source>
        <dbReference type="ARBA" id="ARBA00023157"/>
    </source>
</evidence>
<evidence type="ECO:0000256" key="3">
    <source>
        <dbReference type="ARBA" id="ARBA00022989"/>
    </source>
</evidence>
<evidence type="ECO:0000256" key="2">
    <source>
        <dbReference type="ARBA" id="ARBA00022692"/>
    </source>
</evidence>
<dbReference type="SUPFAM" id="SSF48726">
    <property type="entry name" value="Immunoglobulin"/>
    <property type="match status" value="1"/>
</dbReference>
<dbReference type="PANTHER" id="PTHR12035:SF128">
    <property type="entry name" value="BRANCHED CHAIN KETO ACID DEHYDROGENASE E1 SUBUNIT BETA,-LIKE-RELATED"/>
    <property type="match status" value="1"/>
</dbReference>
<name>A0ABU7CK26_9TELE</name>
<dbReference type="PROSITE" id="PS50835">
    <property type="entry name" value="IG_LIKE"/>
    <property type="match status" value="1"/>
</dbReference>
<protein>
    <recommendedName>
        <fullName evidence="6">Ig-like domain-containing protein</fullName>
    </recommendedName>
</protein>
<evidence type="ECO:0000256" key="4">
    <source>
        <dbReference type="ARBA" id="ARBA00023136"/>
    </source>
</evidence>
<dbReference type="InterPro" id="IPR013162">
    <property type="entry name" value="CD80_C2-set"/>
</dbReference>
<keyword evidence="3" id="KW-1133">Transmembrane helix</keyword>
<reference evidence="7 8" key="1">
    <citation type="submission" date="2021-07" db="EMBL/GenBank/DDBJ databases">
        <authorList>
            <person name="Palmer J.M."/>
        </authorList>
    </citation>
    <scope>NUCLEOTIDE SEQUENCE [LARGE SCALE GENOMIC DNA]</scope>
    <source>
        <strain evidence="7 8">AT_MEX2019</strain>
        <tissue evidence="7">Muscle</tissue>
    </source>
</reference>
<dbReference type="InterPro" id="IPR013783">
    <property type="entry name" value="Ig-like_fold"/>
</dbReference>